<dbReference type="Gene3D" id="1.10.10.10">
    <property type="entry name" value="Winged helix-like DNA-binding domain superfamily/Winged helix DNA-binding domain"/>
    <property type="match status" value="1"/>
</dbReference>
<reference evidence="6" key="1">
    <citation type="submission" date="2017-04" db="EMBL/GenBank/DDBJ databases">
        <authorList>
            <person name="Varghese N."/>
            <person name="Submissions S."/>
        </authorList>
    </citation>
    <scope>NUCLEOTIDE SEQUENCE [LARGE SCALE GENOMIC DNA]</scope>
</reference>
<evidence type="ECO:0000256" key="1">
    <source>
        <dbReference type="ARBA" id="ARBA00023015"/>
    </source>
</evidence>
<dbReference type="InterPro" id="IPR036388">
    <property type="entry name" value="WH-like_DNA-bd_sf"/>
</dbReference>
<dbReference type="PANTHER" id="PTHR44688:SF16">
    <property type="entry name" value="DNA-BINDING TRANSCRIPTIONAL ACTIVATOR DEVR_DOSR"/>
    <property type="match status" value="1"/>
</dbReference>
<keyword evidence="6" id="KW-1185">Reference proteome</keyword>
<dbReference type="AlphaFoldDB" id="A0A1Y6EPY1"/>
<dbReference type="SUPFAM" id="SSF46894">
    <property type="entry name" value="C-terminal effector domain of the bipartite response regulators"/>
    <property type="match status" value="1"/>
</dbReference>
<gene>
    <name evidence="5" type="ORF">SAMN06297468_0828</name>
</gene>
<proteinExistence type="predicted"/>
<dbReference type="EMBL" id="FXWG01000001">
    <property type="protein sequence ID" value="SMQ63261.1"/>
    <property type="molecule type" value="Genomic_DNA"/>
</dbReference>
<feature type="domain" description="HTH luxR-type" evidence="4">
    <location>
        <begin position="272"/>
        <end position="337"/>
    </location>
</feature>
<dbReference type="PRINTS" id="PR00038">
    <property type="entry name" value="HTHLUXR"/>
</dbReference>
<dbReference type="PANTHER" id="PTHR44688">
    <property type="entry name" value="DNA-BINDING TRANSCRIPTIONAL ACTIVATOR DEVR_DOSR"/>
    <property type="match status" value="1"/>
</dbReference>
<evidence type="ECO:0000256" key="3">
    <source>
        <dbReference type="ARBA" id="ARBA00023163"/>
    </source>
</evidence>
<dbReference type="PROSITE" id="PS50043">
    <property type="entry name" value="HTH_LUXR_2"/>
    <property type="match status" value="1"/>
</dbReference>
<evidence type="ECO:0000256" key="2">
    <source>
        <dbReference type="ARBA" id="ARBA00023125"/>
    </source>
</evidence>
<name>A0A1Y6EPY1_9SPHN</name>
<evidence type="ECO:0000313" key="6">
    <source>
        <dbReference type="Proteomes" id="UP000194420"/>
    </source>
</evidence>
<keyword evidence="3" id="KW-0804">Transcription</keyword>
<evidence type="ECO:0000259" key="4">
    <source>
        <dbReference type="PROSITE" id="PS50043"/>
    </source>
</evidence>
<keyword evidence="1" id="KW-0805">Transcription regulation</keyword>
<organism evidence="5 6">
    <name type="scientific">Altererythrobacter xiamenensis</name>
    <dbReference type="NCBI Taxonomy" id="1316679"/>
    <lineage>
        <taxon>Bacteria</taxon>
        <taxon>Pseudomonadati</taxon>
        <taxon>Pseudomonadota</taxon>
        <taxon>Alphaproteobacteria</taxon>
        <taxon>Sphingomonadales</taxon>
        <taxon>Erythrobacteraceae</taxon>
        <taxon>Altererythrobacter</taxon>
    </lineage>
</organism>
<dbReference type="InterPro" id="IPR016032">
    <property type="entry name" value="Sig_transdc_resp-reg_C-effctor"/>
</dbReference>
<sequence>MLPYIVSETVGSRSCTFQIFSKNFDLELMRHHYFQKEMDQFYRENGLHVHDLWAKTMLQAGVGRANLHSEFIETADFCKSFFYNEFIRRFGDDSAHCLGFGSETPDGGLVVMGLHRARSDQDFTEEQRSKLESLRPHITRVAVLRKKLAEATTASVGALAAVDCLEDAYLVLSPDRRISFANMAAEALLQQHDLLQTSEGKLYLHRIQDDQRFARALSDTNYNRLAGKMSFLARDKSGLAWRFTLAPKTFEGKTLVLVWIDRCKPAASAPQAMQQIYGLTQAELPILMAVSQGLSAGEISEQHGISIATVRSHIQHIYQKTGVNKASQLAQLVASLPRVK</sequence>
<keyword evidence="2" id="KW-0238">DNA-binding</keyword>
<accession>A0A1Y6EPY1</accession>
<dbReference type="CDD" id="cd06170">
    <property type="entry name" value="LuxR_C_like"/>
    <property type="match status" value="1"/>
</dbReference>
<dbReference type="Pfam" id="PF00196">
    <property type="entry name" value="GerE"/>
    <property type="match status" value="1"/>
</dbReference>
<dbReference type="GO" id="GO:0006355">
    <property type="term" value="P:regulation of DNA-templated transcription"/>
    <property type="evidence" value="ECO:0007669"/>
    <property type="project" value="InterPro"/>
</dbReference>
<evidence type="ECO:0000313" key="5">
    <source>
        <dbReference type="EMBL" id="SMQ63261.1"/>
    </source>
</evidence>
<protein>
    <submittedName>
        <fullName evidence="5">Regulatory protein, luxR family</fullName>
    </submittedName>
</protein>
<dbReference type="SMART" id="SM00421">
    <property type="entry name" value="HTH_LUXR"/>
    <property type="match status" value="1"/>
</dbReference>
<dbReference type="InterPro" id="IPR000792">
    <property type="entry name" value="Tscrpt_reg_LuxR_C"/>
</dbReference>
<dbReference type="Proteomes" id="UP000194420">
    <property type="component" value="Unassembled WGS sequence"/>
</dbReference>
<dbReference type="GO" id="GO:0003677">
    <property type="term" value="F:DNA binding"/>
    <property type="evidence" value="ECO:0007669"/>
    <property type="project" value="UniProtKB-KW"/>
</dbReference>